<organism evidence="6 7">
    <name type="scientific">Tritonibacter litoralis</name>
    <dbReference type="NCBI Taxonomy" id="2662264"/>
    <lineage>
        <taxon>Bacteria</taxon>
        <taxon>Pseudomonadati</taxon>
        <taxon>Pseudomonadota</taxon>
        <taxon>Alphaproteobacteria</taxon>
        <taxon>Rhodobacterales</taxon>
        <taxon>Paracoccaceae</taxon>
        <taxon>Tritonibacter</taxon>
    </lineage>
</organism>
<gene>
    <name evidence="6" type="ORF">GFB49_12895</name>
</gene>
<dbReference type="PANTHER" id="PTHR30469:SF20">
    <property type="entry name" value="EFFLUX RND TRANSPORTER PERIPLASMIC ADAPTOR SUBUNIT"/>
    <property type="match status" value="1"/>
</dbReference>
<name>A0A843YKZ4_9RHOB</name>
<dbReference type="InterPro" id="IPR059052">
    <property type="entry name" value="HH_YbhG-like"/>
</dbReference>
<evidence type="ECO:0000259" key="5">
    <source>
        <dbReference type="Pfam" id="PF25967"/>
    </source>
</evidence>
<dbReference type="AlphaFoldDB" id="A0A843YKZ4"/>
<keyword evidence="7" id="KW-1185">Reference proteome</keyword>
<dbReference type="NCBIfam" id="TIGR01730">
    <property type="entry name" value="RND_mfp"/>
    <property type="match status" value="1"/>
</dbReference>
<dbReference type="Proteomes" id="UP000444174">
    <property type="component" value="Unassembled WGS sequence"/>
</dbReference>
<dbReference type="PANTHER" id="PTHR30469">
    <property type="entry name" value="MULTIDRUG RESISTANCE PROTEIN MDTA"/>
    <property type="match status" value="1"/>
</dbReference>
<comment type="caution">
    <text evidence="6">The sequence shown here is derived from an EMBL/GenBank/DDBJ whole genome shotgun (WGS) entry which is preliminary data.</text>
</comment>
<sequence length="415" mass="43850">MFPCKFIFATAVGLTLPAAAVLAQDAARPAKVFQVEQAKGEITRTYPAIVLPSEEVELSFRVSGQVLELPIRASTQVAKGDVIAQLDLRNFQSQVAQLESQRDQAAAQLDDLKAGLRPEEIASLEAAVASAQAQFDQAQEQADRTRELVARNVSAQATLDQDEANLRVAEANLEAQKEALSLGLAGARDEELAAASAALAGVEAQLQKAQDDLDDATLVAPFDGLIARRDIDNFTNVQAGQTIALLQKLEPLHMTFDVPGPDVTAYSLAGIENITIQAEFDSLPGLLLEAEVVEFALQADASTQTYRGRASVPQPETVRMLPGMAGRVKTFAPTAVPDILEIPLTAVAAAPDGAPFVWLVDAQNAVSKQSVSLGNAAGDKVTVTDGLSVGDRVIAAGVSQIQDGMTIRPFTRFGG</sequence>
<comment type="similarity">
    <text evidence="1">Belongs to the membrane fusion protein (MFP) (TC 8.A.1) family.</text>
</comment>
<feature type="coiled-coil region" evidence="2">
    <location>
        <begin position="88"/>
        <end position="219"/>
    </location>
</feature>
<protein>
    <submittedName>
        <fullName evidence="6">Efflux RND transporter periplasmic adaptor subunit</fullName>
    </submittedName>
</protein>
<dbReference type="Gene3D" id="1.10.287.470">
    <property type="entry name" value="Helix hairpin bin"/>
    <property type="match status" value="3"/>
</dbReference>
<feature type="chain" id="PRO_5032457828" evidence="3">
    <location>
        <begin position="24"/>
        <end position="415"/>
    </location>
</feature>
<proteinExistence type="inferred from homology"/>
<evidence type="ECO:0000259" key="4">
    <source>
        <dbReference type="Pfam" id="PF25881"/>
    </source>
</evidence>
<feature type="domain" description="Multidrug resistance protein MdtA-like C-terminal permuted SH3" evidence="5">
    <location>
        <begin position="341"/>
        <end position="398"/>
    </location>
</feature>
<dbReference type="RefSeq" id="WP_153216309.1">
    <property type="nucleotide sequence ID" value="NZ_WIBF01000008.1"/>
</dbReference>
<evidence type="ECO:0000313" key="6">
    <source>
        <dbReference type="EMBL" id="MQQ09357.1"/>
    </source>
</evidence>
<evidence type="ECO:0000313" key="7">
    <source>
        <dbReference type="Proteomes" id="UP000444174"/>
    </source>
</evidence>
<reference evidence="6 7" key="1">
    <citation type="submission" date="2019-10" db="EMBL/GenBank/DDBJ databases">
        <title>Epibacterium sp. nov., isolated from seawater.</title>
        <authorList>
            <person name="Zhang X."/>
            <person name="Li N."/>
        </authorList>
    </citation>
    <scope>NUCLEOTIDE SEQUENCE [LARGE SCALE GENOMIC DNA]</scope>
    <source>
        <strain evidence="6 7">SM1979</strain>
    </source>
</reference>
<evidence type="ECO:0000256" key="1">
    <source>
        <dbReference type="ARBA" id="ARBA00009477"/>
    </source>
</evidence>
<dbReference type="Gene3D" id="2.40.30.170">
    <property type="match status" value="1"/>
</dbReference>
<dbReference type="EMBL" id="WIBF01000008">
    <property type="protein sequence ID" value="MQQ09357.1"/>
    <property type="molecule type" value="Genomic_DNA"/>
</dbReference>
<feature type="domain" description="YbhG-like alpha-helical hairpin" evidence="4">
    <location>
        <begin position="86"/>
        <end position="215"/>
    </location>
</feature>
<accession>A0A843YKZ4</accession>
<dbReference type="Pfam" id="PF25967">
    <property type="entry name" value="RND-MFP_C"/>
    <property type="match status" value="1"/>
</dbReference>
<dbReference type="GO" id="GO:1990281">
    <property type="term" value="C:efflux pump complex"/>
    <property type="evidence" value="ECO:0007669"/>
    <property type="project" value="TreeGrafter"/>
</dbReference>
<dbReference type="Gene3D" id="2.40.420.20">
    <property type="match status" value="1"/>
</dbReference>
<dbReference type="SUPFAM" id="SSF111369">
    <property type="entry name" value="HlyD-like secretion proteins"/>
    <property type="match status" value="3"/>
</dbReference>
<feature type="signal peptide" evidence="3">
    <location>
        <begin position="1"/>
        <end position="23"/>
    </location>
</feature>
<dbReference type="GO" id="GO:0015562">
    <property type="term" value="F:efflux transmembrane transporter activity"/>
    <property type="evidence" value="ECO:0007669"/>
    <property type="project" value="TreeGrafter"/>
</dbReference>
<dbReference type="Pfam" id="PF25881">
    <property type="entry name" value="HH_YBHG"/>
    <property type="match status" value="1"/>
</dbReference>
<evidence type="ECO:0000256" key="3">
    <source>
        <dbReference type="SAM" id="SignalP"/>
    </source>
</evidence>
<keyword evidence="2" id="KW-0175">Coiled coil</keyword>
<dbReference type="Gene3D" id="2.40.50.100">
    <property type="match status" value="2"/>
</dbReference>
<dbReference type="InterPro" id="IPR058627">
    <property type="entry name" value="MdtA-like_C"/>
</dbReference>
<evidence type="ECO:0000256" key="2">
    <source>
        <dbReference type="SAM" id="Coils"/>
    </source>
</evidence>
<keyword evidence="3" id="KW-0732">Signal</keyword>
<dbReference type="InterPro" id="IPR006143">
    <property type="entry name" value="RND_pump_MFP"/>
</dbReference>